<comment type="caution">
    <text evidence="2">The sequence shown here is derived from an EMBL/GenBank/DDBJ whole genome shotgun (WGS) entry which is preliminary data.</text>
</comment>
<keyword evidence="3" id="KW-1185">Reference proteome</keyword>
<feature type="compositionally biased region" description="Pro residues" evidence="1">
    <location>
        <begin position="123"/>
        <end position="140"/>
    </location>
</feature>
<dbReference type="SUPFAM" id="SSF140459">
    <property type="entry name" value="PE/PPE dimer-like"/>
    <property type="match status" value="1"/>
</dbReference>
<dbReference type="EMBL" id="JBHTEY010000004">
    <property type="protein sequence ID" value="MFC7614516.1"/>
    <property type="molecule type" value="Genomic_DNA"/>
</dbReference>
<evidence type="ECO:0000313" key="3">
    <source>
        <dbReference type="Proteomes" id="UP001596512"/>
    </source>
</evidence>
<organism evidence="2 3">
    <name type="scientific">Actinokineospora soli</name>
    <dbReference type="NCBI Taxonomy" id="1048753"/>
    <lineage>
        <taxon>Bacteria</taxon>
        <taxon>Bacillati</taxon>
        <taxon>Actinomycetota</taxon>
        <taxon>Actinomycetes</taxon>
        <taxon>Pseudonocardiales</taxon>
        <taxon>Pseudonocardiaceae</taxon>
        <taxon>Actinokineospora</taxon>
    </lineage>
</organism>
<dbReference type="InterPro" id="IPR038332">
    <property type="entry name" value="PPE_sf"/>
</dbReference>
<feature type="compositionally biased region" description="Low complexity" evidence="1">
    <location>
        <begin position="233"/>
        <end position="244"/>
    </location>
</feature>
<feature type="region of interest" description="Disordered" evidence="1">
    <location>
        <begin position="346"/>
        <end position="468"/>
    </location>
</feature>
<feature type="compositionally biased region" description="Gly residues" evidence="1">
    <location>
        <begin position="346"/>
        <end position="370"/>
    </location>
</feature>
<evidence type="ECO:0000256" key="1">
    <source>
        <dbReference type="SAM" id="MobiDB-lite"/>
    </source>
</evidence>
<sequence length="468" mass="47764">MTFTVPTGGGFPTNPVPEDGVNWDAYTHEELHRMLWDQADVNEVAAIADEWRRHSAELADQAARLRDQQTALQEHWQGESAELAATRLGELAERVDGISARAAANERAAREAGEALALARATLPPPPGAPGTPPAPPSPFAVPSTPGLPTAPTGPQPAFALPSAPESLGLPASQPAPFTLPSAPESLGLATSQPAPFALPSAPEPFGLPASQPESLGLPTSQPAPFTLPSAPEPFALPAAQPAPFTLPSAPEPMSLPTAPSAATPSGGSGFFFVFGAPPTAPTGTGMAPAFGSVGSSGSSMFFNDLAASQAKAQAVQAMRTYEASLRGGEALVSVPGDVGSRSYGVAGGGSTATPRGGGLTADPRSGGGVPWQKLVGPGAGQPKEQALVGKAPVSARVAAAPRRSAARSARRSRRRGRRGRDVSAGRSARRRRRGRGAREPDAGARPRAVRGGRPDLRPGHRGLCTRG</sequence>
<dbReference type="Proteomes" id="UP001596512">
    <property type="component" value="Unassembled WGS sequence"/>
</dbReference>
<feature type="region of interest" description="Disordered" evidence="1">
    <location>
        <begin position="121"/>
        <end position="262"/>
    </location>
</feature>
<accession>A0ABW2TM84</accession>
<name>A0ABW2TM84_9PSEU</name>
<reference evidence="3" key="1">
    <citation type="journal article" date="2019" name="Int. J. Syst. Evol. Microbiol.">
        <title>The Global Catalogue of Microorganisms (GCM) 10K type strain sequencing project: providing services to taxonomists for standard genome sequencing and annotation.</title>
        <authorList>
            <consortium name="The Broad Institute Genomics Platform"/>
            <consortium name="The Broad Institute Genome Sequencing Center for Infectious Disease"/>
            <person name="Wu L."/>
            <person name="Ma J."/>
        </authorList>
    </citation>
    <scope>NUCLEOTIDE SEQUENCE [LARGE SCALE GENOMIC DNA]</scope>
    <source>
        <strain evidence="3">JCM 17695</strain>
    </source>
</reference>
<evidence type="ECO:0000313" key="2">
    <source>
        <dbReference type="EMBL" id="MFC7614516.1"/>
    </source>
</evidence>
<evidence type="ECO:0008006" key="4">
    <source>
        <dbReference type="Google" id="ProtNLM"/>
    </source>
</evidence>
<feature type="compositionally biased region" description="Polar residues" evidence="1">
    <location>
        <begin position="212"/>
        <end position="224"/>
    </location>
</feature>
<feature type="compositionally biased region" description="Basic residues" evidence="1">
    <location>
        <begin position="405"/>
        <end position="419"/>
    </location>
</feature>
<dbReference type="Gene3D" id="1.20.1260.20">
    <property type="entry name" value="PPE superfamily"/>
    <property type="match status" value="1"/>
</dbReference>
<protein>
    <recommendedName>
        <fullName evidence="4">PPE family protein</fullName>
    </recommendedName>
</protein>
<feature type="compositionally biased region" description="Low complexity" evidence="1">
    <location>
        <begin position="392"/>
        <end position="404"/>
    </location>
</feature>
<proteinExistence type="predicted"/>
<gene>
    <name evidence="2" type="ORF">ACFQV2_14275</name>
</gene>